<evidence type="ECO:0000313" key="3">
    <source>
        <dbReference type="Proteomes" id="UP000034034"/>
    </source>
</evidence>
<dbReference type="EMBL" id="CP009922">
    <property type="protein sequence ID" value="AKG46084.1"/>
    <property type="molecule type" value="Genomic_DNA"/>
</dbReference>
<dbReference type="Proteomes" id="UP000034034">
    <property type="component" value="Chromosome"/>
</dbReference>
<keyword evidence="3" id="KW-1185">Reference proteome</keyword>
<feature type="domain" description="Ferric siderophore reductase C-terminal" evidence="1">
    <location>
        <begin position="241"/>
        <end position="261"/>
    </location>
</feature>
<accession>A0A0F7G0D7</accession>
<gene>
    <name evidence="2" type="ORF">SXIM_47000</name>
</gene>
<dbReference type="InterPro" id="IPR024726">
    <property type="entry name" value="FhuF_C"/>
</dbReference>
<reference evidence="2" key="1">
    <citation type="submission" date="2019-08" db="EMBL/GenBank/DDBJ databases">
        <title>Complete genome sequence of a mangrove-derived Streptomyces xiamenensis.</title>
        <authorList>
            <person name="Xu J."/>
        </authorList>
    </citation>
    <scope>NUCLEOTIDE SEQUENCE</scope>
    <source>
        <strain evidence="2">318</strain>
    </source>
</reference>
<proteinExistence type="predicted"/>
<protein>
    <submittedName>
        <fullName evidence="2">Iron-sulfur protein</fullName>
    </submittedName>
</protein>
<evidence type="ECO:0000259" key="1">
    <source>
        <dbReference type="Pfam" id="PF11575"/>
    </source>
</evidence>
<dbReference type="STRING" id="408015.SXIM_47000"/>
<organism evidence="2 3">
    <name type="scientific">Streptomyces xiamenensis</name>
    <dbReference type="NCBI Taxonomy" id="408015"/>
    <lineage>
        <taxon>Bacteria</taxon>
        <taxon>Bacillati</taxon>
        <taxon>Actinomycetota</taxon>
        <taxon>Actinomycetes</taxon>
        <taxon>Kitasatosporales</taxon>
        <taxon>Streptomycetaceae</taxon>
        <taxon>Streptomyces</taxon>
    </lineage>
</organism>
<name>A0A0F7G0D7_9ACTN</name>
<dbReference type="PATRIC" id="fig|408015.6.peg.4757"/>
<sequence>MHVSALAPAHPLAPALDRANDVLSTLRFTQEEPRGGPGWVRGSDLAEAGPVLEDFLTWDDERILADYGQRGRPQVVASFALHRYAWPAAVLFTLPYFLLRRVPWLEPADVAFHRADGLITAAARTFSCLPDDPLAGHPDARVVADEEALRAAVREAAAAHLGPVLEGFRPRMRRGSRALWGMATDELTESLWYLGSLLGEEERALAEAQLLLPGGTTPYPGGAAFRDLTGPDGAVLRTRDRVSCCLFYTLRPESTCVTCPRMCDSERIERLTAVR</sequence>
<dbReference type="RefSeq" id="WP_030730577.1">
    <property type="nucleotide sequence ID" value="NZ_CP009922.3"/>
</dbReference>
<dbReference type="GO" id="GO:0051537">
    <property type="term" value="F:2 iron, 2 sulfur cluster binding"/>
    <property type="evidence" value="ECO:0007669"/>
    <property type="project" value="InterPro"/>
</dbReference>
<dbReference type="HOGENOM" id="CLU_086030_0_0_11"/>
<evidence type="ECO:0000313" key="2">
    <source>
        <dbReference type="EMBL" id="AKG46084.1"/>
    </source>
</evidence>
<dbReference type="AlphaFoldDB" id="A0A0F7G0D7"/>
<dbReference type="Pfam" id="PF11575">
    <property type="entry name" value="FhuF_C"/>
    <property type="match status" value="1"/>
</dbReference>
<dbReference type="KEGG" id="sxi:SXIM_47000"/>